<dbReference type="PANTHER" id="PTHR13067">
    <property type="entry name" value="CASPASE-ACTIVATED DNASE"/>
    <property type="match status" value="1"/>
</dbReference>
<evidence type="ECO:0000313" key="5">
    <source>
        <dbReference type="EnsemblMetazoa" id="CapteP220983"/>
    </source>
</evidence>
<dbReference type="InterPro" id="IPR039729">
    <property type="entry name" value="DFF40"/>
</dbReference>
<dbReference type="Proteomes" id="UP000014760">
    <property type="component" value="Unassembled WGS sequence"/>
</dbReference>
<dbReference type="PROSITE" id="PS51135">
    <property type="entry name" value="CIDE_N"/>
    <property type="match status" value="1"/>
</dbReference>
<reference evidence="5" key="3">
    <citation type="submission" date="2015-06" db="UniProtKB">
        <authorList>
            <consortium name="EnsemblMetazoa"/>
        </authorList>
    </citation>
    <scope>IDENTIFICATION</scope>
</reference>
<evidence type="ECO:0000259" key="3">
    <source>
        <dbReference type="PROSITE" id="PS51135"/>
    </source>
</evidence>
<evidence type="ECO:0000256" key="2">
    <source>
        <dbReference type="PROSITE-ProRule" id="PRU00447"/>
    </source>
</evidence>
<dbReference type="Gene3D" id="3.10.20.10">
    <property type="match status" value="1"/>
</dbReference>
<evidence type="ECO:0000313" key="6">
    <source>
        <dbReference type="Proteomes" id="UP000014760"/>
    </source>
</evidence>
<dbReference type="SMART" id="SM00266">
    <property type="entry name" value="CAD"/>
    <property type="match status" value="1"/>
</dbReference>
<dbReference type="GO" id="GO:0005737">
    <property type="term" value="C:cytoplasm"/>
    <property type="evidence" value="ECO:0007669"/>
    <property type="project" value="InterPro"/>
</dbReference>
<organism evidence="4">
    <name type="scientific">Capitella teleta</name>
    <name type="common">Polychaete worm</name>
    <dbReference type="NCBI Taxonomy" id="283909"/>
    <lineage>
        <taxon>Eukaryota</taxon>
        <taxon>Metazoa</taxon>
        <taxon>Spiralia</taxon>
        <taxon>Lophotrochozoa</taxon>
        <taxon>Annelida</taxon>
        <taxon>Polychaeta</taxon>
        <taxon>Sedentaria</taxon>
        <taxon>Scolecida</taxon>
        <taxon>Capitellidae</taxon>
        <taxon>Capitella</taxon>
    </lineage>
</organism>
<dbReference type="InterPro" id="IPR015311">
    <property type="entry name" value="DFF40_C"/>
</dbReference>
<dbReference type="InterPro" id="IPR003508">
    <property type="entry name" value="CIDE-N_dom"/>
</dbReference>
<sequence>MELSVKSHGKSCDTLVDLKDLRLVLEEDGTEVDSDEYLEILPQQAVLVAVSKGRDWKPAHNHLKEVLSSFENANKLGPLKLAVEELLSKKEHRPQILRLIGEISGSIDADSKAHLETYQEDPDWFLNVGRCFRTKDQYMRENARRRIRGYLRMSSDYVKRHKILAARHRHEIESIFRWFADELLENDEFSDYFARSSDNEEVRMCDGEGWFRCEGLYDSDRCGFEHHRINPYASQHHRVLFSTWNLDHGYVSMCLILDEYLHVYFIFENSQFRIERSREVLPRLIEAISRKSGRTVNARYFFDLMFTRCN</sequence>
<dbReference type="EnsemblMetazoa" id="CapteT220983">
    <property type="protein sequence ID" value="CapteP220983"/>
    <property type="gene ID" value="CapteG220983"/>
</dbReference>
<dbReference type="Pfam" id="PF09230">
    <property type="entry name" value="DFF40"/>
    <property type="match status" value="2"/>
</dbReference>
<dbReference type="GO" id="GO:0004520">
    <property type="term" value="F:DNA endonuclease activity"/>
    <property type="evidence" value="ECO:0007669"/>
    <property type="project" value="InterPro"/>
</dbReference>
<keyword evidence="6" id="KW-1185">Reference proteome</keyword>
<feature type="domain" description="CIDE-N" evidence="3">
    <location>
        <begin position="1"/>
        <end position="58"/>
    </location>
</feature>
<protein>
    <recommendedName>
        <fullName evidence="3">CIDE-N domain-containing protein</fullName>
    </recommendedName>
</protein>
<dbReference type="GO" id="GO:0006309">
    <property type="term" value="P:apoptotic DNA fragmentation"/>
    <property type="evidence" value="ECO:0007669"/>
    <property type="project" value="InterPro"/>
</dbReference>
<evidence type="ECO:0000313" key="4">
    <source>
        <dbReference type="EMBL" id="ELT95485.1"/>
    </source>
</evidence>
<keyword evidence="1 2" id="KW-0053">Apoptosis</keyword>
<dbReference type="STRING" id="283909.R7TWY3"/>
<dbReference type="GO" id="GO:0005634">
    <property type="term" value="C:nucleus"/>
    <property type="evidence" value="ECO:0007669"/>
    <property type="project" value="InterPro"/>
</dbReference>
<reference evidence="4 6" key="2">
    <citation type="journal article" date="2013" name="Nature">
        <title>Insights into bilaterian evolution from three spiralian genomes.</title>
        <authorList>
            <person name="Simakov O."/>
            <person name="Marletaz F."/>
            <person name="Cho S.J."/>
            <person name="Edsinger-Gonzales E."/>
            <person name="Havlak P."/>
            <person name="Hellsten U."/>
            <person name="Kuo D.H."/>
            <person name="Larsson T."/>
            <person name="Lv J."/>
            <person name="Arendt D."/>
            <person name="Savage R."/>
            <person name="Osoegawa K."/>
            <person name="de Jong P."/>
            <person name="Grimwood J."/>
            <person name="Chapman J.A."/>
            <person name="Shapiro H."/>
            <person name="Aerts A."/>
            <person name="Otillar R.P."/>
            <person name="Terry A.Y."/>
            <person name="Boore J.L."/>
            <person name="Grigoriev I.V."/>
            <person name="Lindberg D.R."/>
            <person name="Seaver E.C."/>
            <person name="Weisblat D.A."/>
            <person name="Putnam N.H."/>
            <person name="Rokhsar D.S."/>
        </authorList>
    </citation>
    <scope>NUCLEOTIDE SEQUENCE</scope>
    <source>
        <strain evidence="4 6">I ESC-2004</strain>
    </source>
</reference>
<dbReference type="Pfam" id="PF02017">
    <property type="entry name" value="CIDE-N"/>
    <property type="match status" value="1"/>
</dbReference>
<dbReference type="SUPFAM" id="SSF54060">
    <property type="entry name" value="His-Me finger endonucleases"/>
    <property type="match status" value="1"/>
</dbReference>
<dbReference type="OrthoDB" id="9943677at2759"/>
<dbReference type="GO" id="GO:0016787">
    <property type="term" value="F:hydrolase activity"/>
    <property type="evidence" value="ECO:0007669"/>
    <property type="project" value="InterPro"/>
</dbReference>
<name>R7TWY3_CAPTE</name>
<evidence type="ECO:0000256" key="1">
    <source>
        <dbReference type="ARBA" id="ARBA00022703"/>
    </source>
</evidence>
<dbReference type="SUPFAM" id="SSF54277">
    <property type="entry name" value="CAD &amp; PB1 domains"/>
    <property type="match status" value="1"/>
</dbReference>
<dbReference type="AlphaFoldDB" id="R7TWY3"/>
<gene>
    <name evidence="4" type="ORF">CAPTEDRAFT_220983</name>
</gene>
<dbReference type="InterPro" id="IPR044925">
    <property type="entry name" value="His-Me_finger_sf"/>
</dbReference>
<accession>R7TWY3</accession>
<dbReference type="PANTHER" id="PTHR13067:SF2">
    <property type="entry name" value="CASPASE-ACTIVATED DNASE"/>
    <property type="match status" value="1"/>
</dbReference>
<dbReference type="FunCoup" id="R7TWY3">
    <property type="interactions" value="170"/>
</dbReference>
<dbReference type="EMBL" id="AMQN01011807">
    <property type="status" value="NOT_ANNOTATED_CDS"/>
    <property type="molecule type" value="Genomic_DNA"/>
</dbReference>
<dbReference type="EMBL" id="KB309117">
    <property type="protein sequence ID" value="ELT95485.1"/>
    <property type="molecule type" value="Genomic_DNA"/>
</dbReference>
<reference evidence="6" key="1">
    <citation type="submission" date="2012-12" db="EMBL/GenBank/DDBJ databases">
        <authorList>
            <person name="Hellsten U."/>
            <person name="Grimwood J."/>
            <person name="Chapman J.A."/>
            <person name="Shapiro H."/>
            <person name="Aerts A."/>
            <person name="Otillar R.P."/>
            <person name="Terry A.Y."/>
            <person name="Boore J.L."/>
            <person name="Simakov O."/>
            <person name="Marletaz F."/>
            <person name="Cho S.-J."/>
            <person name="Edsinger-Gonzales E."/>
            <person name="Havlak P."/>
            <person name="Kuo D.-H."/>
            <person name="Larsson T."/>
            <person name="Lv J."/>
            <person name="Arendt D."/>
            <person name="Savage R."/>
            <person name="Osoegawa K."/>
            <person name="de Jong P."/>
            <person name="Lindberg D.R."/>
            <person name="Seaver E.C."/>
            <person name="Weisblat D.A."/>
            <person name="Putnam N.H."/>
            <person name="Grigoriev I.V."/>
            <person name="Rokhsar D.S."/>
        </authorList>
    </citation>
    <scope>NUCLEOTIDE SEQUENCE</scope>
    <source>
        <strain evidence="6">I ESC-2004</strain>
    </source>
</reference>
<proteinExistence type="predicted"/>
<dbReference type="HOGENOM" id="CLU_049235_1_0_1"/>
<dbReference type="OMA" id="KAEHVEW"/>